<organism evidence="1 2">
    <name type="scientific">Chitinophaga flava</name>
    <dbReference type="NCBI Taxonomy" id="2259036"/>
    <lineage>
        <taxon>Bacteria</taxon>
        <taxon>Pseudomonadati</taxon>
        <taxon>Bacteroidota</taxon>
        <taxon>Chitinophagia</taxon>
        <taxon>Chitinophagales</taxon>
        <taxon>Chitinophagaceae</taxon>
        <taxon>Chitinophaga</taxon>
    </lineage>
</organism>
<dbReference type="AlphaFoldDB" id="A0A365XYL8"/>
<keyword evidence="2" id="KW-1185">Reference proteome</keyword>
<protein>
    <submittedName>
        <fullName evidence="1">Uncharacterized protein</fullName>
    </submittedName>
</protein>
<evidence type="ECO:0000313" key="1">
    <source>
        <dbReference type="EMBL" id="RBL91433.1"/>
    </source>
</evidence>
<dbReference type="Proteomes" id="UP000253410">
    <property type="component" value="Unassembled WGS sequence"/>
</dbReference>
<gene>
    <name evidence="1" type="ORF">DF182_02095</name>
</gene>
<proteinExistence type="predicted"/>
<evidence type="ECO:0000313" key="2">
    <source>
        <dbReference type="Proteomes" id="UP000253410"/>
    </source>
</evidence>
<comment type="caution">
    <text evidence="1">The sequence shown here is derived from an EMBL/GenBank/DDBJ whole genome shotgun (WGS) entry which is preliminary data.</text>
</comment>
<dbReference type="EMBL" id="QFFJ01000001">
    <property type="protein sequence ID" value="RBL91433.1"/>
    <property type="molecule type" value="Genomic_DNA"/>
</dbReference>
<accession>A0A365XYL8</accession>
<sequence length="183" mass="20499">MGCGNPSASNGLKQETANRDTLLSDTFKKKEVIANNISSEVDTAYSNTILSYKDSIDNQRKTLRKVNKSLEGSSEGGEAILYLSGKDTLQMNITFYGETGKSVYVLYLRNGHPVFYIGTTTFYSEPINISKDVKTDSTTVDKIILRNNAIVSWLQNGGKVKDKYEEKDQEIRDLYSEIQTLIK</sequence>
<name>A0A365XYL8_9BACT</name>
<reference evidence="1 2" key="1">
    <citation type="submission" date="2018-05" db="EMBL/GenBank/DDBJ databases">
        <title>Chitinophaga sp. K3CV102501T nov., isolated from isolated from a monsoon evergreen broad-leaved forest soil.</title>
        <authorList>
            <person name="Lv Y."/>
        </authorList>
    </citation>
    <scope>NUCLEOTIDE SEQUENCE [LARGE SCALE GENOMIC DNA]</scope>
    <source>
        <strain evidence="1 2">GDMCC 1.1325</strain>
    </source>
</reference>